<dbReference type="EMBL" id="PCVY01000049">
    <property type="protein sequence ID" value="PIQ86202.1"/>
    <property type="molecule type" value="Genomic_DNA"/>
</dbReference>
<comment type="caution">
    <text evidence="1">The sequence shown here is derived from an EMBL/GenBank/DDBJ whole genome shotgun (WGS) entry which is preliminary data.</text>
</comment>
<dbReference type="SUPFAM" id="SSF52833">
    <property type="entry name" value="Thioredoxin-like"/>
    <property type="match status" value="1"/>
</dbReference>
<dbReference type="Gene3D" id="3.40.30.10">
    <property type="entry name" value="Glutaredoxin"/>
    <property type="match status" value="1"/>
</dbReference>
<proteinExistence type="predicted"/>
<sequence>MEISQPAFEKYIFVCENERPDGRCCGRLGSEIRDLLKQIVRERGLARKIRVSRTGCLDVCQQGPNVLIMPDNIWYKQVTIHDVNRILDDALKGLSSHPKES</sequence>
<gene>
    <name evidence="1" type="ORF">COV74_05870</name>
</gene>
<dbReference type="CDD" id="cd02980">
    <property type="entry name" value="TRX_Fd_family"/>
    <property type="match status" value="1"/>
</dbReference>
<evidence type="ECO:0000313" key="1">
    <source>
        <dbReference type="EMBL" id="PIQ86202.1"/>
    </source>
</evidence>
<dbReference type="InterPro" id="IPR036249">
    <property type="entry name" value="Thioredoxin-like_sf"/>
</dbReference>
<evidence type="ECO:0000313" key="2">
    <source>
        <dbReference type="Proteomes" id="UP000230859"/>
    </source>
</evidence>
<reference evidence="1 2" key="1">
    <citation type="submission" date="2017-09" db="EMBL/GenBank/DDBJ databases">
        <title>Depth-based differentiation of microbial function through sediment-hosted aquifers and enrichment of novel symbionts in the deep terrestrial subsurface.</title>
        <authorList>
            <person name="Probst A.J."/>
            <person name="Ladd B."/>
            <person name="Jarett J.K."/>
            <person name="Geller-Mcgrath D.E."/>
            <person name="Sieber C.M."/>
            <person name="Emerson J.B."/>
            <person name="Anantharaman K."/>
            <person name="Thomas B.C."/>
            <person name="Malmstrom R."/>
            <person name="Stieglmeier M."/>
            <person name="Klingl A."/>
            <person name="Woyke T."/>
            <person name="Ryan C.M."/>
            <person name="Banfield J.F."/>
        </authorList>
    </citation>
    <scope>NUCLEOTIDE SEQUENCE [LARGE SCALE GENOMIC DNA]</scope>
    <source>
        <strain evidence="1">CG11_big_fil_rev_8_21_14_0_20_45_26</strain>
    </source>
</reference>
<dbReference type="AlphaFoldDB" id="A0A2H0LP56"/>
<protein>
    <submittedName>
        <fullName evidence="1">Ferredoxin</fullName>
    </submittedName>
</protein>
<accession>A0A2H0LP56</accession>
<dbReference type="Proteomes" id="UP000230859">
    <property type="component" value="Unassembled WGS sequence"/>
</dbReference>
<organism evidence="1 2">
    <name type="scientific">Candidatus Abzuiibacterium crystallinum</name>
    <dbReference type="NCBI Taxonomy" id="1974748"/>
    <lineage>
        <taxon>Bacteria</taxon>
        <taxon>Pseudomonadati</taxon>
        <taxon>Candidatus Omnitrophota</taxon>
        <taxon>Candidatus Abzuiibacterium</taxon>
    </lineage>
</organism>
<name>A0A2H0LP56_9BACT</name>